<dbReference type="AlphaFoldDB" id="A0AAQ4FL44"/>
<dbReference type="Proteomes" id="UP001321473">
    <property type="component" value="Unassembled WGS sequence"/>
</dbReference>
<sequence>MAELYNHLLDFDGPRMRVPEARFARFQTARFSKPPYWMEPYRDFISAACEWKRTSVAYQIFPGNYTCKPNVLLFAGDHSDRARESVKSMYKLFDKEYLIARTEQVALRCKVATIPATTDPEGKCASSLQVVLTPIFVELLVNDSVGMTVVGYIPSHKCCITIQQRRCLAVRFSSDVAFFAVCNVSVSSK</sequence>
<protein>
    <submittedName>
        <fullName evidence="1">Uncharacterized protein</fullName>
    </submittedName>
</protein>
<name>A0AAQ4FL44_AMBAM</name>
<evidence type="ECO:0000313" key="1">
    <source>
        <dbReference type="EMBL" id="KAK8787465.1"/>
    </source>
</evidence>
<evidence type="ECO:0000313" key="2">
    <source>
        <dbReference type="Proteomes" id="UP001321473"/>
    </source>
</evidence>
<reference evidence="1 2" key="1">
    <citation type="journal article" date="2023" name="Arcadia Sci">
        <title>De novo assembly of a long-read Amblyomma americanum tick genome.</title>
        <authorList>
            <person name="Chou S."/>
            <person name="Poskanzer K.E."/>
            <person name="Rollins M."/>
            <person name="Thuy-Boun P.S."/>
        </authorList>
    </citation>
    <scope>NUCLEOTIDE SEQUENCE [LARGE SCALE GENOMIC DNA]</scope>
    <source>
        <strain evidence="1">F_SG_1</strain>
        <tissue evidence="1">Salivary glands</tissue>
    </source>
</reference>
<organism evidence="1 2">
    <name type="scientific">Amblyomma americanum</name>
    <name type="common">Lone star tick</name>
    <dbReference type="NCBI Taxonomy" id="6943"/>
    <lineage>
        <taxon>Eukaryota</taxon>
        <taxon>Metazoa</taxon>
        <taxon>Ecdysozoa</taxon>
        <taxon>Arthropoda</taxon>
        <taxon>Chelicerata</taxon>
        <taxon>Arachnida</taxon>
        <taxon>Acari</taxon>
        <taxon>Parasitiformes</taxon>
        <taxon>Ixodida</taxon>
        <taxon>Ixodoidea</taxon>
        <taxon>Ixodidae</taxon>
        <taxon>Amblyomminae</taxon>
        <taxon>Amblyomma</taxon>
    </lineage>
</organism>
<dbReference type="EMBL" id="JARKHS020001779">
    <property type="protein sequence ID" value="KAK8787465.1"/>
    <property type="molecule type" value="Genomic_DNA"/>
</dbReference>
<gene>
    <name evidence="1" type="ORF">V5799_022755</name>
</gene>
<proteinExistence type="predicted"/>
<keyword evidence="2" id="KW-1185">Reference proteome</keyword>
<accession>A0AAQ4FL44</accession>
<comment type="caution">
    <text evidence="1">The sequence shown here is derived from an EMBL/GenBank/DDBJ whole genome shotgun (WGS) entry which is preliminary data.</text>
</comment>